<dbReference type="PATRIC" id="fig|1204725.3.peg.1538"/>
<dbReference type="AlphaFoldDB" id="K2R2X9"/>
<dbReference type="RefSeq" id="WP_004030845.1">
    <property type="nucleotide sequence ID" value="NZ_AMPO01000006.1"/>
</dbReference>
<keyword evidence="3" id="KW-0813">Transport</keyword>
<proteinExistence type="inferred from homology"/>
<dbReference type="GO" id="GO:0005886">
    <property type="term" value="C:plasma membrane"/>
    <property type="evidence" value="ECO:0007669"/>
    <property type="project" value="UniProtKB-SubCell"/>
</dbReference>
<dbReference type="Proteomes" id="UP000007360">
    <property type="component" value="Unassembled WGS sequence"/>
</dbReference>
<sequence>MNLQWQNKGKFDNMTNNVIEVRSLVKKYGDFIAVNDISFSIEKGEIFAFLGPNGAGKTTTVEMMECLKNLTAGTITILGFDIKKDEMEVKKRIGVLPQDFNAFEWLTVYENIDYFGQMYPTHTNVDDLIEMLSLIDKRNTLFKDLSGGLKQRVGIAIALVNDPEIVFLDEPTTGLDPKARRDVWDAIKALKTKGKTVFLTTHYMDEAHYLADRVNVLHNGQIIAEGTPEDLINHHGGGNTLIIRECEEIAKNELIEAIPESKIEGNNVFIKLAEENGTKCMSKALSIINRNELACEEIYVKKATLEDVFLNLTGDKLSEGGK</sequence>
<evidence type="ECO:0000256" key="3">
    <source>
        <dbReference type="ARBA" id="ARBA00022448"/>
    </source>
</evidence>
<evidence type="ECO:0000256" key="8">
    <source>
        <dbReference type="ARBA" id="ARBA00023136"/>
    </source>
</evidence>
<dbReference type="SUPFAM" id="SSF52540">
    <property type="entry name" value="P-loop containing nucleoside triphosphate hydrolases"/>
    <property type="match status" value="1"/>
</dbReference>
<accession>K2R2X9</accession>
<feature type="domain" description="ABC transporter" evidence="9">
    <location>
        <begin position="19"/>
        <end position="244"/>
    </location>
</feature>
<evidence type="ECO:0000259" key="9">
    <source>
        <dbReference type="PROSITE" id="PS50893"/>
    </source>
</evidence>
<keyword evidence="7" id="KW-1278">Translocase</keyword>
<reference evidence="10 11" key="1">
    <citation type="journal article" date="2012" name="J. Bacteriol.">
        <title>Draft genome sequence of Methanobacterium formicicum DSM 3637, an archaebacterium isolated from the methane producer amoeba Pelomyxa palustris.</title>
        <authorList>
            <person name="Gutierrez G."/>
        </authorList>
    </citation>
    <scope>NUCLEOTIDE SEQUENCE [LARGE SCALE GENOMIC DNA]</scope>
    <source>
        <strain evidence="11">DSM 3637 / PP1</strain>
    </source>
</reference>
<dbReference type="PANTHER" id="PTHR42711">
    <property type="entry name" value="ABC TRANSPORTER ATP-BINDING PROTEIN"/>
    <property type="match status" value="1"/>
</dbReference>
<keyword evidence="6 10" id="KW-0067">ATP-binding</keyword>
<evidence type="ECO:0000256" key="7">
    <source>
        <dbReference type="ARBA" id="ARBA00022967"/>
    </source>
</evidence>
<dbReference type="EMBL" id="AMPO01000006">
    <property type="protein sequence ID" value="EKF85592.1"/>
    <property type="molecule type" value="Genomic_DNA"/>
</dbReference>
<keyword evidence="8" id="KW-0472">Membrane</keyword>
<comment type="similarity">
    <text evidence="2">Belongs to the ABC transporter superfamily.</text>
</comment>
<gene>
    <name evidence="10" type="ORF">A994_07666</name>
</gene>
<protein>
    <submittedName>
        <fullName evidence="10">ABC transporter ATP-binding protein</fullName>
    </submittedName>
</protein>
<keyword evidence="11" id="KW-1185">Reference proteome</keyword>
<evidence type="ECO:0000256" key="5">
    <source>
        <dbReference type="ARBA" id="ARBA00022741"/>
    </source>
</evidence>
<dbReference type="PROSITE" id="PS50893">
    <property type="entry name" value="ABC_TRANSPORTER_2"/>
    <property type="match status" value="1"/>
</dbReference>
<dbReference type="InterPro" id="IPR027417">
    <property type="entry name" value="P-loop_NTPase"/>
</dbReference>
<evidence type="ECO:0000313" key="10">
    <source>
        <dbReference type="EMBL" id="EKF85592.1"/>
    </source>
</evidence>
<dbReference type="InterPro" id="IPR003593">
    <property type="entry name" value="AAA+_ATPase"/>
</dbReference>
<dbReference type="SMART" id="SM00382">
    <property type="entry name" value="AAA"/>
    <property type="match status" value="1"/>
</dbReference>
<evidence type="ECO:0000256" key="1">
    <source>
        <dbReference type="ARBA" id="ARBA00004236"/>
    </source>
</evidence>
<evidence type="ECO:0000313" key="11">
    <source>
        <dbReference type="Proteomes" id="UP000007360"/>
    </source>
</evidence>
<dbReference type="FunFam" id="3.40.50.300:FF:000589">
    <property type="entry name" value="ABC transporter, ATP-binding subunit"/>
    <property type="match status" value="1"/>
</dbReference>
<organism evidence="10 11">
    <name type="scientific">Methanobacterium formicicum (strain DSM 3637 / PP1)</name>
    <dbReference type="NCBI Taxonomy" id="1204725"/>
    <lineage>
        <taxon>Archaea</taxon>
        <taxon>Methanobacteriati</taxon>
        <taxon>Methanobacteriota</taxon>
        <taxon>Methanomada group</taxon>
        <taxon>Methanobacteria</taxon>
        <taxon>Methanobacteriales</taxon>
        <taxon>Methanobacteriaceae</taxon>
        <taxon>Methanobacterium</taxon>
    </lineage>
</organism>
<keyword evidence="5" id="KW-0547">Nucleotide-binding</keyword>
<dbReference type="Pfam" id="PF00005">
    <property type="entry name" value="ABC_tran"/>
    <property type="match status" value="1"/>
</dbReference>
<evidence type="ECO:0000256" key="2">
    <source>
        <dbReference type="ARBA" id="ARBA00005417"/>
    </source>
</evidence>
<keyword evidence="4" id="KW-1003">Cell membrane</keyword>
<dbReference type="GO" id="GO:0016887">
    <property type="term" value="F:ATP hydrolysis activity"/>
    <property type="evidence" value="ECO:0007669"/>
    <property type="project" value="InterPro"/>
</dbReference>
<dbReference type="PANTHER" id="PTHR42711:SF5">
    <property type="entry name" value="ABC TRANSPORTER ATP-BINDING PROTEIN NATA"/>
    <property type="match status" value="1"/>
</dbReference>
<dbReference type="InterPro" id="IPR003439">
    <property type="entry name" value="ABC_transporter-like_ATP-bd"/>
</dbReference>
<evidence type="ECO:0000256" key="4">
    <source>
        <dbReference type="ARBA" id="ARBA00022475"/>
    </source>
</evidence>
<evidence type="ECO:0000256" key="6">
    <source>
        <dbReference type="ARBA" id="ARBA00022840"/>
    </source>
</evidence>
<dbReference type="GO" id="GO:0005524">
    <property type="term" value="F:ATP binding"/>
    <property type="evidence" value="ECO:0007669"/>
    <property type="project" value="UniProtKB-KW"/>
</dbReference>
<comment type="subcellular location">
    <subcellularLocation>
        <location evidence="1">Cell membrane</location>
    </subcellularLocation>
</comment>
<dbReference type="Gene3D" id="3.40.50.300">
    <property type="entry name" value="P-loop containing nucleotide triphosphate hydrolases"/>
    <property type="match status" value="1"/>
</dbReference>
<dbReference type="OrthoDB" id="87732at2157"/>
<name>K2R2X9_METFP</name>
<dbReference type="InterPro" id="IPR050763">
    <property type="entry name" value="ABC_transporter_ATP-binding"/>
</dbReference>
<comment type="caution">
    <text evidence="10">The sequence shown here is derived from an EMBL/GenBank/DDBJ whole genome shotgun (WGS) entry which is preliminary data.</text>
</comment>